<reference evidence="2" key="1">
    <citation type="submission" date="2024-06" db="EMBL/GenBank/DDBJ databases">
        <title>Multi-omics analyses provide insights into the biosynthesis of the anticancer antibiotic pleurotin in Hohenbuehelia grisea.</title>
        <authorList>
            <person name="Weaver J.A."/>
            <person name="Alberti F."/>
        </authorList>
    </citation>
    <scope>NUCLEOTIDE SEQUENCE [LARGE SCALE GENOMIC DNA]</scope>
    <source>
        <strain evidence="2">T-177</strain>
    </source>
</reference>
<sequence>MNTEPAIERVPFEVWLYISEFFHSTASLRWSLFNRSFFNIYLDRVYRDISWTQLDNKMIQSLVRTRDPFIARRVQKLHISLWFLKDLAQRDARQSSFSTSHRANWFSLWPVLRPSPKPVARPLEAFESDKSLTDYKRNLVKGTAQHVLDAMIAAIIGMSHVFEFPLEHRDAPPTFQPFLTTAWTSFSVNLQKLVIHTRIASSNTSWLPLSSPNSSSAA</sequence>
<accession>A0ABR3IYE1</accession>
<dbReference type="Proteomes" id="UP001556367">
    <property type="component" value="Unassembled WGS sequence"/>
</dbReference>
<gene>
    <name evidence="1" type="ORF">HGRIS_010877</name>
</gene>
<evidence type="ECO:0008006" key="3">
    <source>
        <dbReference type="Google" id="ProtNLM"/>
    </source>
</evidence>
<protein>
    <recommendedName>
        <fullName evidence="3">F-box domain-containing protein</fullName>
    </recommendedName>
</protein>
<evidence type="ECO:0000313" key="2">
    <source>
        <dbReference type="Proteomes" id="UP001556367"/>
    </source>
</evidence>
<dbReference type="EMBL" id="JASNQZ010000014">
    <property type="protein sequence ID" value="KAL0948283.1"/>
    <property type="molecule type" value="Genomic_DNA"/>
</dbReference>
<comment type="caution">
    <text evidence="1">The sequence shown here is derived from an EMBL/GenBank/DDBJ whole genome shotgun (WGS) entry which is preliminary data.</text>
</comment>
<keyword evidence="2" id="KW-1185">Reference proteome</keyword>
<organism evidence="1 2">
    <name type="scientific">Hohenbuehelia grisea</name>
    <dbReference type="NCBI Taxonomy" id="104357"/>
    <lineage>
        <taxon>Eukaryota</taxon>
        <taxon>Fungi</taxon>
        <taxon>Dikarya</taxon>
        <taxon>Basidiomycota</taxon>
        <taxon>Agaricomycotina</taxon>
        <taxon>Agaricomycetes</taxon>
        <taxon>Agaricomycetidae</taxon>
        <taxon>Agaricales</taxon>
        <taxon>Pleurotineae</taxon>
        <taxon>Pleurotaceae</taxon>
        <taxon>Hohenbuehelia</taxon>
    </lineage>
</organism>
<proteinExistence type="predicted"/>
<name>A0ABR3IYE1_9AGAR</name>
<evidence type="ECO:0000313" key="1">
    <source>
        <dbReference type="EMBL" id="KAL0948283.1"/>
    </source>
</evidence>